<organism evidence="16 17">
    <name type="scientific">Pseudobacteroides cellulosolvens ATCC 35603 = DSM 2933</name>
    <dbReference type="NCBI Taxonomy" id="398512"/>
    <lineage>
        <taxon>Bacteria</taxon>
        <taxon>Bacillati</taxon>
        <taxon>Bacillota</taxon>
        <taxon>Clostridia</taxon>
        <taxon>Eubacteriales</taxon>
        <taxon>Oscillospiraceae</taxon>
        <taxon>Pseudobacteroides</taxon>
    </lineage>
</organism>
<dbReference type="PANTHER" id="PTHR30013:SF7">
    <property type="entry name" value="HYDROGENASE-2 SMALL CHAIN"/>
    <property type="match status" value="1"/>
</dbReference>
<feature type="domain" description="NADH:ubiquinone oxidoreductase-like 20kDa subunit" evidence="14">
    <location>
        <begin position="47"/>
        <end position="194"/>
    </location>
</feature>
<dbReference type="PRINTS" id="PR00614">
    <property type="entry name" value="NIHGNASESMLL"/>
</dbReference>
<evidence type="ECO:0000256" key="13">
    <source>
        <dbReference type="PIRSR" id="PIRSR000310-1"/>
    </source>
</evidence>
<dbReference type="Gene3D" id="4.10.480.10">
    <property type="entry name" value="Cytochrome-c3 hydrogenase, C-terminal domain"/>
    <property type="match status" value="1"/>
</dbReference>
<name>A0A0L6JU57_9FIRM</name>
<dbReference type="RefSeq" id="WP_036937422.1">
    <property type="nucleotide sequence ID" value="NZ_JQKC01000005.1"/>
</dbReference>
<evidence type="ECO:0000259" key="15">
    <source>
        <dbReference type="Pfam" id="PF14720"/>
    </source>
</evidence>
<keyword evidence="9 16" id="KW-0560">Oxidoreductase</keyword>
<evidence type="ECO:0000256" key="1">
    <source>
        <dbReference type="ARBA" id="ARBA00001927"/>
    </source>
</evidence>
<dbReference type="EMBL" id="LGTC01000001">
    <property type="protein sequence ID" value="KNY28962.1"/>
    <property type="molecule type" value="Genomic_DNA"/>
</dbReference>
<dbReference type="OrthoDB" id="9766729at2"/>
<dbReference type="GO" id="GO:0051539">
    <property type="term" value="F:4 iron, 4 sulfur cluster binding"/>
    <property type="evidence" value="ECO:0007669"/>
    <property type="project" value="UniProtKB-KW"/>
</dbReference>
<dbReference type="Pfam" id="PF14720">
    <property type="entry name" value="NiFe_hyd_SSU_C"/>
    <property type="match status" value="1"/>
</dbReference>
<feature type="domain" description="Cytochrome-c3 hydrogenase C-terminal" evidence="15">
    <location>
        <begin position="212"/>
        <end position="289"/>
    </location>
</feature>
<dbReference type="GO" id="GO:0044569">
    <property type="term" value="C:[Ni-Fe] hydrogenase complex"/>
    <property type="evidence" value="ECO:0007669"/>
    <property type="project" value="TreeGrafter"/>
</dbReference>
<evidence type="ECO:0000256" key="8">
    <source>
        <dbReference type="ARBA" id="ARBA00022729"/>
    </source>
</evidence>
<evidence type="ECO:0000256" key="3">
    <source>
        <dbReference type="ARBA" id="ARBA00004196"/>
    </source>
</evidence>
<evidence type="ECO:0000313" key="17">
    <source>
        <dbReference type="Proteomes" id="UP000036923"/>
    </source>
</evidence>
<dbReference type="eggNOG" id="COG1740">
    <property type="taxonomic scope" value="Bacteria"/>
</dbReference>
<accession>A0A0L6JU57</accession>
<dbReference type="Proteomes" id="UP000036923">
    <property type="component" value="Unassembled WGS sequence"/>
</dbReference>
<feature type="binding site" evidence="13">
    <location>
        <position position="180"/>
    </location>
    <ligand>
        <name>[4Fe-4S] cluster</name>
        <dbReference type="ChEBI" id="CHEBI:49883"/>
        <label>1</label>
    </ligand>
</feature>
<dbReference type="InterPro" id="IPR006137">
    <property type="entry name" value="NADH_UbQ_OxRdtase-like_20kDa"/>
</dbReference>
<feature type="binding site" evidence="13">
    <location>
        <position position="217"/>
    </location>
    <ligand>
        <name>[4Fe-4S] cluster</name>
        <dbReference type="ChEBI" id="CHEBI:49883"/>
        <label>2</label>
    </ligand>
</feature>
<comment type="subcellular location">
    <subcellularLocation>
        <location evidence="3">Cell envelope</location>
    </subcellularLocation>
</comment>
<feature type="binding site" evidence="13">
    <location>
        <position position="277"/>
    </location>
    <ligand>
        <name>[3Fe-4S] cluster</name>
        <dbReference type="ChEBI" id="CHEBI:21137"/>
    </ligand>
</feature>
<evidence type="ECO:0000259" key="14">
    <source>
        <dbReference type="Pfam" id="PF01058"/>
    </source>
</evidence>
<dbReference type="NCBIfam" id="TIGR00391">
    <property type="entry name" value="hydA"/>
    <property type="match status" value="1"/>
</dbReference>
<keyword evidence="12 13" id="KW-0003">3Fe-4S</keyword>
<evidence type="ECO:0000256" key="7">
    <source>
        <dbReference type="ARBA" id="ARBA00022723"/>
    </source>
</evidence>
<protein>
    <submittedName>
        <fullName evidence="16">Hydrogenase (NiFe) small subunit HydA</fullName>
        <ecNumber evidence="16">1.12.99.6</ecNumber>
    </submittedName>
</protein>
<evidence type="ECO:0000256" key="5">
    <source>
        <dbReference type="ARBA" id="ARBA00011771"/>
    </source>
</evidence>
<dbReference type="GO" id="GO:0009375">
    <property type="term" value="C:ferredoxin hydrogenase complex"/>
    <property type="evidence" value="ECO:0007669"/>
    <property type="project" value="InterPro"/>
</dbReference>
<dbReference type="AlphaFoldDB" id="A0A0L6JU57"/>
<feature type="binding site" evidence="13">
    <location>
        <position position="246"/>
    </location>
    <ligand>
        <name>[4Fe-4S] cluster</name>
        <dbReference type="ChEBI" id="CHEBI:49883"/>
        <label>2</label>
    </ligand>
</feature>
<dbReference type="GO" id="GO:0009055">
    <property type="term" value="F:electron transfer activity"/>
    <property type="evidence" value="ECO:0007669"/>
    <property type="project" value="TreeGrafter"/>
</dbReference>
<feature type="binding site" evidence="13">
    <location>
        <position position="255"/>
    </location>
    <ligand>
        <name>[3Fe-4S] cluster</name>
        <dbReference type="ChEBI" id="CHEBI:21137"/>
    </ligand>
</feature>
<dbReference type="GO" id="GO:0008901">
    <property type="term" value="F:ferredoxin hydrogenase activity"/>
    <property type="evidence" value="ECO:0007669"/>
    <property type="project" value="InterPro"/>
</dbReference>
<feature type="binding site" evidence="13">
    <location>
        <position position="240"/>
    </location>
    <ligand>
        <name>[4Fe-4S] cluster</name>
        <dbReference type="ChEBI" id="CHEBI:49883"/>
        <label>2</label>
    </ligand>
</feature>
<evidence type="ECO:0000256" key="4">
    <source>
        <dbReference type="ARBA" id="ARBA00006605"/>
    </source>
</evidence>
<feature type="binding site" evidence="13">
    <location>
        <position position="220"/>
    </location>
    <ligand>
        <name>[4Fe-4S] cluster</name>
        <dbReference type="ChEBI" id="CHEBI:49883"/>
        <label>2</label>
    </ligand>
</feature>
<evidence type="ECO:0000256" key="6">
    <source>
        <dbReference type="ARBA" id="ARBA00022485"/>
    </source>
</evidence>
<evidence type="ECO:0000256" key="12">
    <source>
        <dbReference type="ARBA" id="ARBA00023291"/>
    </source>
</evidence>
<dbReference type="PANTHER" id="PTHR30013">
    <property type="entry name" value="NIFE / NIFESE HYDROGENASE SMALL SUBUNIT FAMILY MEMBER"/>
    <property type="match status" value="1"/>
</dbReference>
<dbReference type="GO" id="GO:0033748">
    <property type="term" value="F:hydrogenase (acceptor) activity"/>
    <property type="evidence" value="ECO:0007669"/>
    <property type="project" value="UniProtKB-EC"/>
</dbReference>
<proteinExistence type="inferred from homology"/>
<dbReference type="GO" id="GO:0046872">
    <property type="term" value="F:metal ion binding"/>
    <property type="evidence" value="ECO:0007669"/>
    <property type="project" value="UniProtKB-KW"/>
</dbReference>
<dbReference type="InterPro" id="IPR037148">
    <property type="entry name" value="NiFe-Hase_small_C_sf"/>
</dbReference>
<dbReference type="InterPro" id="IPR027394">
    <property type="entry name" value="Cytochrome-c3_hydrogenase_C"/>
</dbReference>
<comment type="subunit">
    <text evidence="5">Heterodimer of a large and a small subunit.</text>
</comment>
<dbReference type="STRING" id="398512.Bccel_4236"/>
<dbReference type="SUPFAM" id="SSF56770">
    <property type="entry name" value="HydA/Nqo6-like"/>
    <property type="match status" value="1"/>
</dbReference>
<feature type="binding site" evidence="13">
    <location>
        <position position="147"/>
    </location>
    <ligand>
        <name>[4Fe-4S] cluster</name>
        <dbReference type="ChEBI" id="CHEBI:49883"/>
        <label>1</label>
    </ligand>
</feature>
<evidence type="ECO:0000256" key="11">
    <source>
        <dbReference type="ARBA" id="ARBA00023014"/>
    </source>
</evidence>
<dbReference type="Gene3D" id="3.40.50.700">
    <property type="entry name" value="NADH:ubiquinone oxidoreductase-like, 20kDa subunit"/>
    <property type="match status" value="1"/>
</dbReference>
<comment type="cofactor">
    <cofactor evidence="1">
        <name>[3Fe-4S] cluster</name>
        <dbReference type="ChEBI" id="CHEBI:21137"/>
    </cofactor>
</comment>
<comment type="similarity">
    <text evidence="4">Belongs to the [NiFe]/[NiFeSe] hydrogenase small subunit family.</text>
</comment>
<dbReference type="GO" id="GO:0051538">
    <property type="term" value="F:3 iron, 4 sulfur cluster binding"/>
    <property type="evidence" value="ECO:0007669"/>
    <property type="project" value="UniProtKB-KW"/>
</dbReference>
<keyword evidence="11 13" id="KW-0411">Iron-sulfur</keyword>
<keyword evidence="10 13" id="KW-0408">Iron</keyword>
<feature type="binding site" evidence="13">
    <location>
        <position position="274"/>
    </location>
    <ligand>
        <name>[3Fe-4S] cluster</name>
        <dbReference type="ChEBI" id="CHEBI:21137"/>
    </ligand>
</feature>
<comment type="caution">
    <text evidence="16">The sequence shown here is derived from an EMBL/GenBank/DDBJ whole genome shotgun (WGS) entry which is preliminary data.</text>
</comment>
<reference evidence="17" key="1">
    <citation type="submission" date="2015-07" db="EMBL/GenBank/DDBJ databases">
        <title>Near-Complete Genome Sequence of the Cellulolytic Bacterium Bacteroides (Pseudobacteroides) cellulosolvens ATCC 35603.</title>
        <authorList>
            <person name="Dassa B."/>
            <person name="Utturkar S.M."/>
            <person name="Klingeman D.M."/>
            <person name="Hurt R.A."/>
            <person name="Keller M."/>
            <person name="Xu J."/>
            <person name="Reddy Y.H.K."/>
            <person name="Borovok I."/>
            <person name="Grinberg I.R."/>
            <person name="Lamed R."/>
            <person name="Zhivin O."/>
            <person name="Bayer E.A."/>
            <person name="Brown S.D."/>
        </authorList>
    </citation>
    <scope>NUCLEOTIDE SEQUENCE [LARGE SCALE GENOMIC DNA]</scope>
    <source>
        <strain evidence="17">DSM 2933</strain>
    </source>
</reference>
<sequence>MSNGSLTCPEYKARLNTAASLVETVKTQVRQGVLKKRNLVWLELTGCSGNIISLLDGSNPDFKYLISQMTHFIYNNSLSASEGQNAMEQLFSVLGSDYILAVEGAIATKNNGLYNIIGRLNGKLVTALEAVKTLGEKAAFVIAIGACATHGGVSAARPNPAECVSVQSVLNRKVIKLPGCPCHPDWFMGTLAHILLYGELELDRRDRPLLFYSTLIHDRCPRRSYFDKGIFAEKLGDKTCMFKLGCRGPVTRIDCPIRQWNQYVNWPIEDDTPCIGCAQFGFPDAMEPFISYNTTREVRR</sequence>
<comment type="cofactor">
    <cofactor evidence="2">
        <name>[4Fe-4S] cluster</name>
        <dbReference type="ChEBI" id="CHEBI:49883"/>
    </cofactor>
</comment>
<evidence type="ECO:0000313" key="16">
    <source>
        <dbReference type="EMBL" id="KNY28962.1"/>
    </source>
</evidence>
<feature type="binding site" evidence="13">
    <location>
        <position position="47"/>
    </location>
    <ligand>
        <name>[4Fe-4S] cluster</name>
        <dbReference type="ChEBI" id="CHEBI:49883"/>
        <label>1</label>
    </ligand>
</feature>
<dbReference type="GO" id="GO:0009061">
    <property type="term" value="P:anaerobic respiration"/>
    <property type="evidence" value="ECO:0007669"/>
    <property type="project" value="TreeGrafter"/>
</dbReference>
<dbReference type="GO" id="GO:0016020">
    <property type="term" value="C:membrane"/>
    <property type="evidence" value="ECO:0007669"/>
    <property type="project" value="TreeGrafter"/>
</dbReference>
<evidence type="ECO:0000256" key="10">
    <source>
        <dbReference type="ARBA" id="ARBA00023004"/>
    </source>
</evidence>
<evidence type="ECO:0000256" key="2">
    <source>
        <dbReference type="ARBA" id="ARBA00001966"/>
    </source>
</evidence>
<evidence type="ECO:0000256" key="9">
    <source>
        <dbReference type="ARBA" id="ARBA00023002"/>
    </source>
</evidence>
<keyword evidence="6 13" id="KW-0004">4Fe-4S</keyword>
<gene>
    <name evidence="16" type="ORF">Bccel_4236</name>
</gene>
<keyword evidence="7 13" id="KW-0479">Metal-binding</keyword>
<keyword evidence="17" id="KW-1185">Reference proteome</keyword>
<dbReference type="PATRIC" id="fig|398512.5.peg.4433"/>
<dbReference type="InterPro" id="IPR001821">
    <property type="entry name" value="NiFe_hydrogenase_ssu"/>
</dbReference>
<dbReference type="PIRSF" id="PIRSF000310">
    <property type="entry name" value="NiFe_hyd_ssu"/>
    <property type="match status" value="1"/>
</dbReference>
<dbReference type="GO" id="GO:0030313">
    <property type="term" value="C:cell envelope"/>
    <property type="evidence" value="ECO:0007669"/>
    <property type="project" value="UniProtKB-SubCell"/>
</dbReference>
<dbReference type="Pfam" id="PF01058">
    <property type="entry name" value="Oxidored_q6"/>
    <property type="match status" value="1"/>
</dbReference>
<dbReference type="InterPro" id="IPR037024">
    <property type="entry name" value="NiFe_Hase_small_N_sf"/>
</dbReference>
<dbReference type="EC" id="1.12.99.6" evidence="16"/>
<keyword evidence="8" id="KW-0732">Signal</keyword>